<dbReference type="PANTHER" id="PTHR30476">
    <property type="entry name" value="UPF0234 PROTEIN YAJQ"/>
    <property type="match status" value="1"/>
</dbReference>
<dbReference type="CDD" id="cd11740">
    <property type="entry name" value="YajQ_like"/>
    <property type="match status" value="1"/>
</dbReference>
<comment type="similarity">
    <text evidence="2 3">Belongs to the YajQ family.</text>
</comment>
<dbReference type="GO" id="GO:0000166">
    <property type="term" value="F:nucleotide binding"/>
    <property type="evidence" value="ECO:0007669"/>
    <property type="project" value="UniProtKB-UniRule"/>
</dbReference>
<evidence type="ECO:0000256" key="3">
    <source>
        <dbReference type="HAMAP-Rule" id="MF_00632"/>
    </source>
</evidence>
<evidence type="ECO:0000256" key="1">
    <source>
        <dbReference type="ARBA" id="ARBA00022741"/>
    </source>
</evidence>
<evidence type="ECO:0000313" key="5">
    <source>
        <dbReference type="Proteomes" id="UP000198575"/>
    </source>
</evidence>
<dbReference type="InterPro" id="IPR036183">
    <property type="entry name" value="YajQ-like_sf"/>
</dbReference>
<protein>
    <recommendedName>
        <fullName evidence="3">Nucleotide-binding protein SAMN05216289_101263</fullName>
    </recommendedName>
</protein>
<dbReference type="SUPFAM" id="SSF89963">
    <property type="entry name" value="YajQ-like"/>
    <property type="match status" value="2"/>
</dbReference>
<dbReference type="Pfam" id="PF04461">
    <property type="entry name" value="YajQ"/>
    <property type="match status" value="1"/>
</dbReference>
<name>A0A1I4VAB9_9GAMM</name>
<sequence length="160" mass="18038">MPSFDIVSKLDSHELTNAVDQANRELEKRFDFKGSGASFELSDGVVVLKADAEFRLKQMQDILLQRLTARGIDVRCVDIAEPEVNLATARQNVTLKQGIEQPLAKKIIKLIKDSGSKVQAQIQGDQLRVTGKKRDELQTTIALLRKSEIEMPLQFENFRD</sequence>
<comment type="function">
    <text evidence="3">Nucleotide-binding protein.</text>
</comment>
<evidence type="ECO:0000313" key="4">
    <source>
        <dbReference type="EMBL" id="SFM98114.1"/>
    </source>
</evidence>
<dbReference type="EMBL" id="FOVF01000001">
    <property type="protein sequence ID" value="SFM98114.1"/>
    <property type="molecule type" value="Genomic_DNA"/>
</dbReference>
<dbReference type="HAMAP" id="MF_00632">
    <property type="entry name" value="UPF0234"/>
    <property type="match status" value="1"/>
</dbReference>
<dbReference type="PANTHER" id="PTHR30476:SF0">
    <property type="entry name" value="UPF0234 PROTEIN YAJQ"/>
    <property type="match status" value="1"/>
</dbReference>
<accession>A0A1I4VAB9</accession>
<dbReference type="AlphaFoldDB" id="A0A1I4VAB9"/>
<dbReference type="InterPro" id="IPR007551">
    <property type="entry name" value="YajQ/Smlt4090-like"/>
</dbReference>
<evidence type="ECO:0000256" key="2">
    <source>
        <dbReference type="ARBA" id="ARBA00093450"/>
    </source>
</evidence>
<dbReference type="InterPro" id="IPR035570">
    <property type="entry name" value="UPF0234_N"/>
</dbReference>
<dbReference type="Gene3D" id="3.30.70.990">
    <property type="entry name" value="YajQ-like, domain 2"/>
    <property type="match status" value="1"/>
</dbReference>
<proteinExistence type="inferred from homology"/>
<dbReference type="GO" id="GO:0005829">
    <property type="term" value="C:cytosol"/>
    <property type="evidence" value="ECO:0007669"/>
    <property type="project" value="TreeGrafter"/>
</dbReference>
<organism evidence="4 5">
    <name type="scientific">Dokdonella immobilis</name>
    <dbReference type="NCBI Taxonomy" id="578942"/>
    <lineage>
        <taxon>Bacteria</taxon>
        <taxon>Pseudomonadati</taxon>
        <taxon>Pseudomonadota</taxon>
        <taxon>Gammaproteobacteria</taxon>
        <taxon>Lysobacterales</taxon>
        <taxon>Rhodanobacteraceae</taxon>
        <taxon>Dokdonella</taxon>
    </lineage>
</organism>
<dbReference type="Gene3D" id="3.30.70.860">
    <property type="match status" value="1"/>
</dbReference>
<reference evidence="4 5" key="1">
    <citation type="submission" date="2016-10" db="EMBL/GenBank/DDBJ databases">
        <authorList>
            <person name="de Groot N.N."/>
        </authorList>
    </citation>
    <scope>NUCLEOTIDE SEQUENCE [LARGE SCALE GENOMIC DNA]</scope>
    <source>
        <strain evidence="4 5">CGMCC 1.7659</strain>
    </source>
</reference>
<keyword evidence="5" id="KW-1185">Reference proteome</keyword>
<dbReference type="RefSeq" id="WP_092404099.1">
    <property type="nucleotide sequence ID" value="NZ_FOVF01000001.1"/>
</dbReference>
<dbReference type="STRING" id="578942.SAMN05216289_101263"/>
<keyword evidence="1 3" id="KW-0547">Nucleotide-binding</keyword>
<gene>
    <name evidence="4" type="ORF">SAMN05216289_101263</name>
</gene>
<dbReference type="InterPro" id="IPR035571">
    <property type="entry name" value="UPF0234-like_C"/>
</dbReference>
<dbReference type="Proteomes" id="UP000198575">
    <property type="component" value="Unassembled WGS sequence"/>
</dbReference>
<dbReference type="OrthoDB" id="9801447at2"/>
<dbReference type="NCBIfam" id="NF003819">
    <property type="entry name" value="PRK05412.1"/>
    <property type="match status" value="1"/>
</dbReference>